<accession>A0A165EH11</accession>
<dbReference type="Proteomes" id="UP000076842">
    <property type="component" value="Unassembled WGS sequence"/>
</dbReference>
<dbReference type="AlphaFoldDB" id="A0A165EH11"/>
<keyword evidence="4" id="KW-1185">Reference proteome</keyword>
<reference evidence="2 4" key="1">
    <citation type="journal article" date="2016" name="Mol. Biol. Evol.">
        <title>Comparative Genomics of Early-Diverging Mushroom-Forming Fungi Provides Insights into the Origins of Lignocellulose Decay Capabilities.</title>
        <authorList>
            <person name="Nagy L.G."/>
            <person name="Riley R."/>
            <person name="Tritt A."/>
            <person name="Adam C."/>
            <person name="Daum C."/>
            <person name="Floudas D."/>
            <person name="Sun H."/>
            <person name="Yadav J.S."/>
            <person name="Pangilinan J."/>
            <person name="Larsson K.H."/>
            <person name="Matsuura K."/>
            <person name="Barry K."/>
            <person name="Labutti K."/>
            <person name="Kuo R."/>
            <person name="Ohm R.A."/>
            <person name="Bhattacharya S.S."/>
            <person name="Shirouzu T."/>
            <person name="Yoshinaga Y."/>
            <person name="Martin F.M."/>
            <person name="Grigoriev I.V."/>
            <person name="Hibbett D.S."/>
        </authorList>
    </citation>
    <scope>NUCLEOTIDE SEQUENCE [LARGE SCALE GENOMIC DNA]</scope>
    <source>
        <strain evidence="2 4">HHB12733</strain>
    </source>
</reference>
<gene>
    <name evidence="3" type="ORF">CALCODRAFT_483820</name>
    <name evidence="2" type="ORF">CALCODRAFT_485183</name>
</gene>
<proteinExistence type="predicted"/>
<feature type="region of interest" description="Disordered" evidence="1">
    <location>
        <begin position="1"/>
        <end position="26"/>
    </location>
</feature>
<sequence>MARGKGVSQSPKKKKSAAPPKLSDWPIVKSLGNQGAFVIREAKREEGKTQLDITYFYRKKAPAESKAKAAPDLSKGSGATIQEAIPVDDD</sequence>
<evidence type="ECO:0000256" key="1">
    <source>
        <dbReference type="SAM" id="MobiDB-lite"/>
    </source>
</evidence>
<dbReference type="EMBL" id="KV424005">
    <property type="protein sequence ID" value="KZT54855.1"/>
    <property type="molecule type" value="Genomic_DNA"/>
</dbReference>
<evidence type="ECO:0000313" key="2">
    <source>
        <dbReference type="EMBL" id="KZT54855.1"/>
    </source>
</evidence>
<organism evidence="2 4">
    <name type="scientific">Calocera cornea HHB12733</name>
    <dbReference type="NCBI Taxonomy" id="1353952"/>
    <lineage>
        <taxon>Eukaryota</taxon>
        <taxon>Fungi</taxon>
        <taxon>Dikarya</taxon>
        <taxon>Basidiomycota</taxon>
        <taxon>Agaricomycotina</taxon>
        <taxon>Dacrymycetes</taxon>
        <taxon>Dacrymycetales</taxon>
        <taxon>Dacrymycetaceae</taxon>
        <taxon>Calocera</taxon>
    </lineage>
</organism>
<dbReference type="EMBL" id="KV423974">
    <property type="protein sequence ID" value="KZT56697.1"/>
    <property type="molecule type" value="Genomic_DNA"/>
</dbReference>
<evidence type="ECO:0000313" key="4">
    <source>
        <dbReference type="Proteomes" id="UP000076842"/>
    </source>
</evidence>
<evidence type="ECO:0000313" key="3">
    <source>
        <dbReference type="EMBL" id="KZT56697.1"/>
    </source>
</evidence>
<name>A0A165EH11_9BASI</name>
<protein>
    <submittedName>
        <fullName evidence="2">Uncharacterized protein</fullName>
    </submittedName>
</protein>
<feature type="region of interest" description="Disordered" evidence="1">
    <location>
        <begin position="61"/>
        <end position="90"/>
    </location>
</feature>